<dbReference type="Proteomes" id="UP000019205">
    <property type="component" value="Chromosome"/>
</dbReference>
<evidence type="ECO:0000313" key="4">
    <source>
        <dbReference type="Proteomes" id="UP000019205"/>
    </source>
</evidence>
<reference evidence="3 4" key="1">
    <citation type="journal article" date="2007" name="Proc. Natl. Acad. Sci. U.S.A.">
        <title>Characterization of a marine gammaproteobacterium capable of aerobic anoxygenic photosynthesis.</title>
        <authorList>
            <person name="Fuchs B.M."/>
            <person name="Spring S."/>
            <person name="Teeling H."/>
            <person name="Quast C."/>
            <person name="Wulf J."/>
            <person name="Schattenhofer M."/>
            <person name="Yan S."/>
            <person name="Ferriera S."/>
            <person name="Johnson J."/>
            <person name="Glockner F.O."/>
            <person name="Amann R."/>
        </authorList>
    </citation>
    <scope>NUCLEOTIDE SEQUENCE [LARGE SCALE GENOMIC DNA]</scope>
    <source>
        <strain evidence="3">KT71</strain>
    </source>
</reference>
<dbReference type="HOGENOM" id="CLU_108835_2_0_6"/>
<name>A4ADT2_9GAMM</name>
<dbReference type="EMBL" id="AAOA02000005">
    <property type="protein sequence ID" value="EAQ95814.2"/>
    <property type="molecule type" value="Genomic_DNA"/>
</dbReference>
<comment type="caution">
    <text evidence="3">The sequence shown here is derived from an EMBL/GenBank/DDBJ whole genome shotgun (WGS) entry which is preliminary data.</text>
</comment>
<dbReference type="Pfam" id="PF13511">
    <property type="entry name" value="DUF4124"/>
    <property type="match status" value="1"/>
</dbReference>
<feature type="compositionally biased region" description="Polar residues" evidence="1">
    <location>
        <begin position="57"/>
        <end position="72"/>
    </location>
</feature>
<proteinExistence type="predicted"/>
<keyword evidence="4" id="KW-1185">Reference proteome</keyword>
<reference evidence="3 4" key="2">
    <citation type="journal article" date="2009" name="PLoS ONE">
        <title>The photosynthetic apparatus and its regulation in the aerobic gammaproteobacterium Congregibacter litoralis gen. nov., sp. nov.</title>
        <authorList>
            <person name="Spring S."/>
            <person name="Lunsdorf H."/>
            <person name="Fuchs B.M."/>
            <person name="Tindall B.J."/>
        </authorList>
    </citation>
    <scope>NUCLEOTIDE SEQUENCE [LARGE SCALE GENOMIC DNA]</scope>
    <source>
        <strain evidence="3">KT71</strain>
    </source>
</reference>
<evidence type="ECO:0000313" key="3">
    <source>
        <dbReference type="EMBL" id="EAQ95814.2"/>
    </source>
</evidence>
<accession>A4ADT2</accession>
<feature type="domain" description="DUF4124" evidence="2">
    <location>
        <begin position="8"/>
        <end position="57"/>
    </location>
</feature>
<feature type="region of interest" description="Disordered" evidence="1">
    <location>
        <begin position="45"/>
        <end position="96"/>
    </location>
</feature>
<gene>
    <name evidence="3" type="ORF">KT71_19587</name>
</gene>
<organism evidence="3 4">
    <name type="scientific">Congregibacter litoralis KT71</name>
    <dbReference type="NCBI Taxonomy" id="314285"/>
    <lineage>
        <taxon>Bacteria</taxon>
        <taxon>Pseudomonadati</taxon>
        <taxon>Pseudomonadota</taxon>
        <taxon>Gammaproteobacteria</taxon>
        <taxon>Cellvibrionales</taxon>
        <taxon>Halieaceae</taxon>
        <taxon>Congregibacter</taxon>
    </lineage>
</organism>
<sequence>MLAVLVAQAPSLADNTYYQWKDEHGNIVMSDRPPTTPELKYKKVITGKESLRAAPTPRSTSSDKPSNLNSPANPGRSKPNEVRAPESERDVDRDPQACAQALRALEELDNRPRVRVYDEQGELKYLSEKEKTDLYRRAELTVERHCDS</sequence>
<dbReference type="InterPro" id="IPR025392">
    <property type="entry name" value="DUF4124"/>
</dbReference>
<evidence type="ECO:0000256" key="1">
    <source>
        <dbReference type="SAM" id="MobiDB-lite"/>
    </source>
</evidence>
<dbReference type="AlphaFoldDB" id="A4ADT2"/>
<evidence type="ECO:0000259" key="2">
    <source>
        <dbReference type="Pfam" id="PF13511"/>
    </source>
</evidence>
<protein>
    <recommendedName>
        <fullName evidence="2">DUF4124 domain-containing protein</fullName>
    </recommendedName>
</protein>
<feature type="compositionally biased region" description="Basic and acidic residues" evidence="1">
    <location>
        <begin position="78"/>
        <end position="95"/>
    </location>
</feature>